<dbReference type="NCBIfam" id="NF006506">
    <property type="entry name" value="PRK08942.1"/>
    <property type="match status" value="1"/>
</dbReference>
<dbReference type="Pfam" id="PF13242">
    <property type="entry name" value="Hydrolase_like"/>
    <property type="match status" value="1"/>
</dbReference>
<dbReference type="PANTHER" id="PTHR42891">
    <property type="entry name" value="D-GLYCERO-BETA-D-MANNO-HEPTOSE-1,7-BISPHOSPHATE 7-PHOSPHATASE"/>
    <property type="match status" value="1"/>
</dbReference>
<dbReference type="PIRSF" id="PIRSF004682">
    <property type="entry name" value="GmhB"/>
    <property type="match status" value="1"/>
</dbReference>
<dbReference type="Gene3D" id="3.40.50.1000">
    <property type="entry name" value="HAD superfamily/HAD-like"/>
    <property type="match status" value="1"/>
</dbReference>
<dbReference type="EC" id="3.1.3.-" evidence="7"/>
<evidence type="ECO:0000256" key="2">
    <source>
        <dbReference type="ARBA" id="ARBA00022490"/>
    </source>
</evidence>
<dbReference type="InterPro" id="IPR004446">
    <property type="entry name" value="Heptose_bisP_phosphatase"/>
</dbReference>
<dbReference type="SUPFAM" id="SSF56784">
    <property type="entry name" value="HAD-like"/>
    <property type="match status" value="1"/>
</dbReference>
<evidence type="ECO:0000313" key="9">
    <source>
        <dbReference type="Proteomes" id="UP000239539"/>
    </source>
</evidence>
<keyword evidence="4 7" id="KW-0378">Hydrolase</keyword>
<comment type="similarity">
    <text evidence="7">Belongs to the gmhB family.</text>
</comment>
<sequence>MNSQYKQPALFLDRDGVINVDHGYVGKYEDFDFIEGIFDAVLFFQSKGFLPVVVTNQSGIARGYYTETDFEVLMERVQDDFSTHGIHSLPVYFCPHHLDGTIPKYATKCACRKPAPGMLLSAAQDLEIDLANSVLVGDSWRDIQAADAAGLKQSFFLSKDNITGEQEAQLSKDHTVTRIESLKELIT</sequence>
<dbReference type="InterPro" id="IPR023214">
    <property type="entry name" value="HAD_sf"/>
</dbReference>
<gene>
    <name evidence="8" type="ORF">C6Y39_10960</name>
</gene>
<proteinExistence type="inferred from homology"/>
<evidence type="ECO:0000313" key="8">
    <source>
        <dbReference type="EMBL" id="PRO69065.1"/>
    </source>
</evidence>
<protein>
    <recommendedName>
        <fullName evidence="6 7">D,D-heptose 1,7-bisphosphate phosphatase</fullName>
        <ecNumber evidence="7">3.1.3.-</ecNumber>
    </recommendedName>
</protein>
<dbReference type="RefSeq" id="WP_105931277.1">
    <property type="nucleotide sequence ID" value="NZ_PVNO01000025.1"/>
</dbReference>
<keyword evidence="2 7" id="KW-0963">Cytoplasm</keyword>
<evidence type="ECO:0000256" key="7">
    <source>
        <dbReference type="PIRNR" id="PIRNR004682"/>
    </source>
</evidence>
<dbReference type="InterPro" id="IPR006549">
    <property type="entry name" value="HAD-SF_hydro_IIIA"/>
</dbReference>
<evidence type="ECO:0000256" key="6">
    <source>
        <dbReference type="ARBA" id="ARBA00031828"/>
    </source>
</evidence>
<keyword evidence="9" id="KW-1185">Reference proteome</keyword>
<reference evidence="9" key="1">
    <citation type="journal article" date="2020" name="Int. J. Syst. Evol. Microbiol.">
        <title>Alteromonas alba sp. nov., a marine bacterium isolated from the seawater of the West Pacific Ocean.</title>
        <authorList>
            <person name="Sun C."/>
            <person name="Wu Y.-H."/>
            <person name="Xamxidin M."/>
            <person name="Cheng H."/>
            <person name="Xu X.-W."/>
        </authorList>
    </citation>
    <scope>NUCLEOTIDE SEQUENCE [LARGE SCALE GENOMIC DNA]</scope>
    <source>
        <strain evidence="9">9a2</strain>
    </source>
</reference>
<dbReference type="PANTHER" id="PTHR42891:SF1">
    <property type="entry name" value="D-GLYCERO-BETA-D-MANNO-HEPTOSE-1,7-BISPHOSPHATE 7-PHOSPHATASE"/>
    <property type="match status" value="1"/>
</dbReference>
<dbReference type="Proteomes" id="UP000239539">
    <property type="component" value="Unassembled WGS sequence"/>
</dbReference>
<keyword evidence="5 7" id="KW-0119">Carbohydrate metabolism</keyword>
<dbReference type="NCBIfam" id="TIGR01662">
    <property type="entry name" value="HAD-SF-IIIA"/>
    <property type="match status" value="1"/>
</dbReference>
<dbReference type="InterPro" id="IPR006543">
    <property type="entry name" value="Histidinol-phos"/>
</dbReference>
<accession>A0ABX5CNC3</accession>
<comment type="subcellular location">
    <subcellularLocation>
        <location evidence="1 7">Cytoplasm</location>
    </subcellularLocation>
</comment>
<name>A0ABX5CNC3_9ALTE</name>
<dbReference type="CDD" id="cd07503">
    <property type="entry name" value="HAD_HisB-N"/>
    <property type="match status" value="1"/>
</dbReference>
<evidence type="ECO:0000256" key="3">
    <source>
        <dbReference type="ARBA" id="ARBA00022723"/>
    </source>
</evidence>
<keyword evidence="3" id="KW-0479">Metal-binding</keyword>
<comment type="caution">
    <text evidence="8">The sequence shown here is derived from an EMBL/GenBank/DDBJ whole genome shotgun (WGS) entry which is preliminary data.</text>
</comment>
<dbReference type="EMBL" id="PVNO01000025">
    <property type="protein sequence ID" value="PRO69065.1"/>
    <property type="molecule type" value="Genomic_DNA"/>
</dbReference>
<dbReference type="InterPro" id="IPR036412">
    <property type="entry name" value="HAD-like_sf"/>
</dbReference>
<dbReference type="NCBIfam" id="TIGR01656">
    <property type="entry name" value="Histidinol-ppas"/>
    <property type="match status" value="1"/>
</dbReference>
<dbReference type="NCBIfam" id="TIGR00213">
    <property type="entry name" value="GmhB_yaeD"/>
    <property type="match status" value="1"/>
</dbReference>
<evidence type="ECO:0000256" key="5">
    <source>
        <dbReference type="ARBA" id="ARBA00023277"/>
    </source>
</evidence>
<evidence type="ECO:0000256" key="4">
    <source>
        <dbReference type="ARBA" id="ARBA00022801"/>
    </source>
</evidence>
<evidence type="ECO:0000256" key="1">
    <source>
        <dbReference type="ARBA" id="ARBA00004496"/>
    </source>
</evidence>
<organism evidence="8 9">
    <name type="scientific">Alteromonas gracilis</name>
    <dbReference type="NCBI Taxonomy" id="1479524"/>
    <lineage>
        <taxon>Bacteria</taxon>
        <taxon>Pseudomonadati</taxon>
        <taxon>Pseudomonadota</taxon>
        <taxon>Gammaproteobacteria</taxon>
        <taxon>Alteromonadales</taxon>
        <taxon>Alteromonadaceae</taxon>
        <taxon>Alteromonas/Salinimonas group</taxon>
        <taxon>Alteromonas</taxon>
    </lineage>
</organism>